<sequence>MGGYVNIKTFDHTLPSGEVKGVEVSVAFKVYSDAHRIAGAHYQIFPSEEPAYVDVVETAEAWATKNAAMFVGVPAEPEEPAG</sequence>
<comment type="function">
    <text evidence="1">Capsid decoration protein which helps to stabilize the capsid against extremes of pH and temperature. Once maturation and expansion of the capsid has occured, trimers of soc attach the interfaces between the hexamer of the major capsid protein. Acts as a 'glue' between neighboring hexameric capsomers. Dispensable for the head morphogenesis and phage infection.</text>
</comment>
<dbReference type="InterPro" id="IPR038151">
    <property type="entry name" value="Soc_sf"/>
</dbReference>
<organism evidence="2 3">
    <name type="scientific">Enterobacter phage vB_EhoM-IME523</name>
    <dbReference type="NCBI Taxonomy" id="2596709"/>
    <lineage>
        <taxon>Viruses</taxon>
        <taxon>Duplodnaviria</taxon>
        <taxon>Heunggongvirae</taxon>
        <taxon>Uroviricota</taxon>
        <taxon>Caudoviricetes</taxon>
        <taxon>Pantevenvirales</taxon>
        <taxon>Straboviridae</taxon>
        <taxon>Tevenvirinae</taxon>
        <taxon>Kanagawavirus</taxon>
        <taxon>Kanagawavirus eclm</taxon>
    </lineage>
</organism>
<proteinExistence type="inferred from homology"/>
<comment type="subcellular location">
    <subcellularLocation>
        <location evidence="1">Virion</location>
    </subcellularLocation>
</comment>
<keyword evidence="1" id="KW-0946">Virion</keyword>
<dbReference type="KEGG" id="vg:77925860"/>
<dbReference type="Pfam" id="PF16855">
    <property type="entry name" value="Soc"/>
    <property type="match status" value="1"/>
</dbReference>
<dbReference type="HAMAP" id="MF_04115">
    <property type="entry name" value="SOC_T4"/>
    <property type="match status" value="1"/>
</dbReference>
<dbReference type="Proteomes" id="UP000516307">
    <property type="component" value="Segment"/>
</dbReference>
<keyword evidence="3" id="KW-1185">Reference proteome</keyword>
<evidence type="ECO:0000313" key="2">
    <source>
        <dbReference type="EMBL" id="QEA10506.1"/>
    </source>
</evidence>
<accession>A0A7G3KCG2</accession>
<dbReference type="RefSeq" id="YP_010650278.1">
    <property type="nucleotide sequence ID" value="NC_070777.1"/>
</dbReference>
<reference evidence="2 3" key="1">
    <citation type="submission" date="2019-06" db="EMBL/GenBank/DDBJ databases">
        <authorList>
            <person name="Lin W."/>
            <person name="Gao M."/>
            <person name="Li D."/>
        </authorList>
    </citation>
    <scope>NUCLEOTIDE SEQUENCE [LARGE SCALE GENOMIC DNA]</scope>
</reference>
<dbReference type="Gene3D" id="3.90.930.20">
    <property type="entry name" value="Small outer capsid protein Soc"/>
    <property type="match status" value="1"/>
</dbReference>
<comment type="similarity">
    <text evidence="1">Belongs to the Tevenvirinae Soc family.</text>
</comment>
<dbReference type="EMBL" id="MN087708">
    <property type="protein sequence ID" value="QEA10506.1"/>
    <property type="molecule type" value="Genomic_DNA"/>
</dbReference>
<name>A0A7G3KCG2_9CAUD</name>
<evidence type="ECO:0000256" key="1">
    <source>
        <dbReference type="HAMAP-Rule" id="MF_04115"/>
    </source>
</evidence>
<comment type="subunit">
    <text evidence="1">Homotrimer. Interacts with the major capsid protein; three soc molecules associate with each interface between the major capsid protein facets.</text>
</comment>
<evidence type="ECO:0000313" key="3">
    <source>
        <dbReference type="Proteomes" id="UP000516307"/>
    </source>
</evidence>
<dbReference type="GO" id="GO:0098021">
    <property type="term" value="C:viral capsid, decoration"/>
    <property type="evidence" value="ECO:0007669"/>
    <property type="project" value="UniProtKB-UniRule"/>
</dbReference>
<protein>
    <recommendedName>
        <fullName evidence="1">Small outer capsid protein</fullName>
        <shortName evidence="1">Soc</shortName>
    </recommendedName>
</protein>
<dbReference type="InterPro" id="IPR031743">
    <property type="entry name" value="Soc"/>
</dbReference>
<dbReference type="GeneID" id="77925860"/>
<keyword evidence="1" id="KW-1232">Capsid decoration protein</keyword>
<keyword evidence="1" id="KW-0167">Capsid protein</keyword>